<protein>
    <recommendedName>
        <fullName evidence="2">Choice-of-anchor A domain-containing protein</fullName>
    </recommendedName>
</protein>
<dbReference type="OrthoDB" id="2419531at2759"/>
<feature type="domain" description="Choice-of-anchor A" evidence="2">
    <location>
        <begin position="45"/>
        <end position="124"/>
    </location>
</feature>
<evidence type="ECO:0000259" key="2">
    <source>
        <dbReference type="Pfam" id="PF20597"/>
    </source>
</evidence>
<evidence type="ECO:0000313" key="3">
    <source>
        <dbReference type="EMBL" id="RCI03611.1"/>
    </source>
</evidence>
<keyword evidence="4" id="KW-1185">Reference proteome</keyword>
<feature type="chain" id="PRO_5016909027" description="Choice-of-anchor A domain-containing protein" evidence="1">
    <location>
        <begin position="22"/>
        <end position="134"/>
    </location>
</feature>
<gene>
    <name evidence="3" type="ORF">CU098_012834</name>
</gene>
<reference evidence="3 4" key="1">
    <citation type="journal article" date="2018" name="G3 (Bethesda)">
        <title>Phylogenetic and Phylogenomic Definition of Rhizopus Species.</title>
        <authorList>
            <person name="Gryganskyi A.P."/>
            <person name="Golan J."/>
            <person name="Dolatabadi S."/>
            <person name="Mondo S."/>
            <person name="Robb S."/>
            <person name="Idnurm A."/>
            <person name="Muszewska A."/>
            <person name="Steczkiewicz K."/>
            <person name="Masonjones S."/>
            <person name="Liao H.L."/>
            <person name="Gajdeczka M.T."/>
            <person name="Anike F."/>
            <person name="Vuek A."/>
            <person name="Anishchenko I.M."/>
            <person name="Voigt K."/>
            <person name="de Hoog G.S."/>
            <person name="Smith M.E."/>
            <person name="Heitman J."/>
            <person name="Vilgalys R."/>
            <person name="Stajich J.E."/>
        </authorList>
    </citation>
    <scope>NUCLEOTIDE SEQUENCE [LARGE SCALE GENOMIC DNA]</scope>
    <source>
        <strain evidence="3 4">LSU 92-RS-03</strain>
    </source>
</reference>
<dbReference type="Proteomes" id="UP000253551">
    <property type="component" value="Unassembled WGS sequence"/>
</dbReference>
<comment type="caution">
    <text evidence="3">The sequence shown here is derived from an EMBL/GenBank/DDBJ whole genome shotgun (WGS) entry which is preliminary data.</text>
</comment>
<organism evidence="3 4">
    <name type="scientific">Rhizopus stolonifer</name>
    <name type="common">Rhizopus nigricans</name>
    <dbReference type="NCBI Taxonomy" id="4846"/>
    <lineage>
        <taxon>Eukaryota</taxon>
        <taxon>Fungi</taxon>
        <taxon>Fungi incertae sedis</taxon>
        <taxon>Mucoromycota</taxon>
        <taxon>Mucoromycotina</taxon>
        <taxon>Mucoromycetes</taxon>
        <taxon>Mucorales</taxon>
        <taxon>Mucorineae</taxon>
        <taxon>Rhizopodaceae</taxon>
        <taxon>Rhizopus</taxon>
    </lineage>
</organism>
<dbReference type="AlphaFoldDB" id="A0A367KN74"/>
<keyword evidence="1" id="KW-0732">Signal</keyword>
<dbReference type="EMBL" id="PJQM01000956">
    <property type="protein sequence ID" value="RCI03611.1"/>
    <property type="molecule type" value="Genomic_DNA"/>
</dbReference>
<proteinExistence type="predicted"/>
<evidence type="ECO:0000256" key="1">
    <source>
        <dbReference type="SAM" id="SignalP"/>
    </source>
</evidence>
<dbReference type="InterPro" id="IPR026588">
    <property type="entry name" value="Choice_anch_A"/>
</dbReference>
<name>A0A367KN74_RHIST</name>
<accession>A0A367KN74</accession>
<feature type="signal peptide" evidence="1">
    <location>
        <begin position="1"/>
        <end position="21"/>
    </location>
</feature>
<dbReference type="STRING" id="4846.A0A367KN74"/>
<sequence>MARILSLVVSSIIVFATLVHGRTHMLFPHAVSDVGDCKGEEWENEALARFTGIFFGDFYTGGSQGILGALAVQGNFHAPNYVVNANHGADCNNLNSLNSYGLVVGGVTNTFNTQAHGSAYLVQGGTIEEVLEIA</sequence>
<evidence type="ECO:0000313" key="4">
    <source>
        <dbReference type="Proteomes" id="UP000253551"/>
    </source>
</evidence>
<dbReference type="Pfam" id="PF20597">
    <property type="entry name" value="pAdhesive_15"/>
    <property type="match status" value="1"/>
</dbReference>